<keyword evidence="3" id="KW-0472">Membrane</keyword>
<dbReference type="EMBL" id="JACIET010000002">
    <property type="protein sequence ID" value="MBB4013891.1"/>
    <property type="molecule type" value="Genomic_DNA"/>
</dbReference>
<dbReference type="SUPFAM" id="SSF46785">
    <property type="entry name" value="Winged helix' DNA-binding domain"/>
    <property type="match status" value="1"/>
</dbReference>
<feature type="transmembrane region" description="Helical" evidence="3">
    <location>
        <begin position="164"/>
        <end position="183"/>
    </location>
</feature>
<name>A0A840BK24_9RHOO</name>
<accession>A0A840BK24</accession>
<dbReference type="PROSITE" id="PS52050">
    <property type="entry name" value="WYL"/>
    <property type="match status" value="1"/>
</dbReference>
<dbReference type="InterPro" id="IPR036390">
    <property type="entry name" value="WH_DNA-bd_sf"/>
</dbReference>
<dbReference type="Gene3D" id="1.10.10.10">
    <property type="entry name" value="Winged helix-like DNA-binding domain superfamily/Winged helix DNA-binding domain"/>
    <property type="match status" value="1"/>
</dbReference>
<dbReference type="RefSeq" id="WP_183635801.1">
    <property type="nucleotide sequence ID" value="NZ_BAABLE010000005.1"/>
</dbReference>
<dbReference type="Pfam" id="PF08279">
    <property type="entry name" value="HTH_11"/>
    <property type="match status" value="1"/>
</dbReference>
<gene>
    <name evidence="5" type="ORF">GGR36_003237</name>
</gene>
<dbReference type="Pfam" id="PF13280">
    <property type="entry name" value="WYL"/>
    <property type="match status" value="1"/>
</dbReference>
<dbReference type="Proteomes" id="UP000561045">
    <property type="component" value="Unassembled WGS sequence"/>
</dbReference>
<dbReference type="InterPro" id="IPR036388">
    <property type="entry name" value="WH-like_DNA-bd_sf"/>
</dbReference>
<sequence>MRRADRLFQITQILRGRRLTTAAHLASRLAVSERTIYRDIADLSASGVPVEGEAGVGYRLRPGFDLPPLMFSADELAALALGAQVVGAKAGSGLAQHAASALEKISAAVGPTLRARLETTGLHVPDFGETPGAQHIDLLRRAVDQRLRIAFDYVDEKAARSTRFVWPLGLFFWGAVWTLGAWCELRGDFRSFRLDRMLTPEAAGDRFPDVEGRRLADLLRHYHA</sequence>
<dbReference type="PANTHER" id="PTHR34580">
    <property type="match status" value="1"/>
</dbReference>
<proteinExistence type="predicted"/>
<organism evidence="5 6">
    <name type="scientific">Niveibacterium umoris</name>
    <dbReference type="NCBI Taxonomy" id="1193620"/>
    <lineage>
        <taxon>Bacteria</taxon>
        <taxon>Pseudomonadati</taxon>
        <taxon>Pseudomonadota</taxon>
        <taxon>Betaproteobacteria</taxon>
        <taxon>Rhodocyclales</taxon>
        <taxon>Rhodocyclaceae</taxon>
        <taxon>Niveibacterium</taxon>
    </lineage>
</organism>
<keyword evidence="3" id="KW-1133">Transmembrane helix</keyword>
<dbReference type="PROSITE" id="PS51000">
    <property type="entry name" value="HTH_DEOR_2"/>
    <property type="match status" value="1"/>
</dbReference>
<dbReference type="InterPro" id="IPR051534">
    <property type="entry name" value="CBASS_pafABC_assoc_protein"/>
</dbReference>
<protein>
    <submittedName>
        <fullName evidence="5">Putative DNA-binding transcriptional regulator YafY</fullName>
    </submittedName>
</protein>
<evidence type="ECO:0000256" key="2">
    <source>
        <dbReference type="ARBA" id="ARBA00023163"/>
    </source>
</evidence>
<dbReference type="GO" id="GO:0003700">
    <property type="term" value="F:DNA-binding transcription factor activity"/>
    <property type="evidence" value="ECO:0007669"/>
    <property type="project" value="InterPro"/>
</dbReference>
<evidence type="ECO:0000259" key="4">
    <source>
        <dbReference type="PROSITE" id="PS51000"/>
    </source>
</evidence>
<comment type="caution">
    <text evidence="5">The sequence shown here is derived from an EMBL/GenBank/DDBJ whole genome shotgun (WGS) entry which is preliminary data.</text>
</comment>
<evidence type="ECO:0000256" key="1">
    <source>
        <dbReference type="ARBA" id="ARBA00023015"/>
    </source>
</evidence>
<evidence type="ECO:0000256" key="3">
    <source>
        <dbReference type="SAM" id="Phobius"/>
    </source>
</evidence>
<keyword evidence="6" id="KW-1185">Reference proteome</keyword>
<keyword evidence="1" id="KW-0805">Transcription regulation</keyword>
<dbReference type="InterPro" id="IPR026881">
    <property type="entry name" value="WYL_dom"/>
</dbReference>
<reference evidence="5 6" key="1">
    <citation type="submission" date="2020-08" db="EMBL/GenBank/DDBJ databases">
        <title>Genomic Encyclopedia of Type Strains, Phase IV (KMG-IV): sequencing the most valuable type-strain genomes for metagenomic binning, comparative biology and taxonomic classification.</title>
        <authorList>
            <person name="Goeker M."/>
        </authorList>
    </citation>
    <scope>NUCLEOTIDE SEQUENCE [LARGE SCALE GENOMIC DNA]</scope>
    <source>
        <strain evidence="5 6">DSM 106739</strain>
    </source>
</reference>
<evidence type="ECO:0000313" key="5">
    <source>
        <dbReference type="EMBL" id="MBB4013891.1"/>
    </source>
</evidence>
<keyword evidence="5" id="KW-0238">DNA-binding</keyword>
<dbReference type="AlphaFoldDB" id="A0A840BK24"/>
<dbReference type="InterPro" id="IPR001034">
    <property type="entry name" value="DeoR_HTH"/>
</dbReference>
<keyword evidence="2" id="KW-0804">Transcription</keyword>
<dbReference type="PANTHER" id="PTHR34580:SF3">
    <property type="entry name" value="PROTEIN PAFB"/>
    <property type="match status" value="1"/>
</dbReference>
<dbReference type="InterPro" id="IPR013196">
    <property type="entry name" value="HTH_11"/>
</dbReference>
<feature type="domain" description="HTH deoR-type" evidence="4">
    <location>
        <begin position="3"/>
        <end position="58"/>
    </location>
</feature>
<evidence type="ECO:0000313" key="6">
    <source>
        <dbReference type="Proteomes" id="UP000561045"/>
    </source>
</evidence>
<keyword evidence="3" id="KW-0812">Transmembrane</keyword>
<dbReference type="GO" id="GO:0003677">
    <property type="term" value="F:DNA binding"/>
    <property type="evidence" value="ECO:0007669"/>
    <property type="project" value="UniProtKB-KW"/>
</dbReference>